<gene>
    <name evidence="4" type="ORF">G1H11_20595</name>
</gene>
<dbReference type="GO" id="GO:0042956">
    <property type="term" value="P:maltodextrin transmembrane transport"/>
    <property type="evidence" value="ECO:0007669"/>
    <property type="project" value="TreeGrafter"/>
</dbReference>
<dbReference type="GO" id="GO:1901982">
    <property type="term" value="F:maltose binding"/>
    <property type="evidence" value="ECO:0007669"/>
    <property type="project" value="TreeGrafter"/>
</dbReference>
<keyword evidence="2" id="KW-0813">Transport</keyword>
<dbReference type="GO" id="GO:0055052">
    <property type="term" value="C:ATP-binding cassette (ABC) transporter complex, substrate-binding subunit-containing"/>
    <property type="evidence" value="ECO:0007669"/>
    <property type="project" value="TreeGrafter"/>
</dbReference>
<dbReference type="EMBL" id="JAAGOB010000013">
    <property type="protein sequence ID" value="NED97702.1"/>
    <property type="molecule type" value="Genomic_DNA"/>
</dbReference>
<name>A0A6N9YRU6_9ACTN</name>
<organism evidence="4 5">
    <name type="scientific">Phytoactinopolyspora alkaliphila</name>
    <dbReference type="NCBI Taxonomy" id="1783498"/>
    <lineage>
        <taxon>Bacteria</taxon>
        <taxon>Bacillati</taxon>
        <taxon>Actinomycetota</taxon>
        <taxon>Actinomycetes</taxon>
        <taxon>Jiangellales</taxon>
        <taxon>Jiangellaceae</taxon>
        <taxon>Phytoactinopolyspora</taxon>
    </lineage>
</organism>
<dbReference type="Pfam" id="PF01547">
    <property type="entry name" value="SBP_bac_1"/>
    <property type="match status" value="1"/>
</dbReference>
<dbReference type="GO" id="GO:0015768">
    <property type="term" value="P:maltose transport"/>
    <property type="evidence" value="ECO:0007669"/>
    <property type="project" value="TreeGrafter"/>
</dbReference>
<dbReference type="AlphaFoldDB" id="A0A6N9YRU6"/>
<comment type="similarity">
    <text evidence="1">Belongs to the bacterial solute-binding protein 1 family.</text>
</comment>
<evidence type="ECO:0000313" key="4">
    <source>
        <dbReference type="EMBL" id="NED97702.1"/>
    </source>
</evidence>
<evidence type="ECO:0000313" key="5">
    <source>
        <dbReference type="Proteomes" id="UP000469185"/>
    </source>
</evidence>
<dbReference type="PROSITE" id="PS51257">
    <property type="entry name" value="PROKAR_LIPOPROTEIN"/>
    <property type="match status" value="1"/>
</dbReference>
<evidence type="ECO:0000256" key="2">
    <source>
        <dbReference type="ARBA" id="ARBA00022448"/>
    </source>
</evidence>
<dbReference type="RefSeq" id="WP_163820484.1">
    <property type="nucleotide sequence ID" value="NZ_JAAGOB010000013.1"/>
</dbReference>
<keyword evidence="5" id="KW-1185">Reference proteome</keyword>
<evidence type="ECO:0000256" key="3">
    <source>
        <dbReference type="ARBA" id="ARBA00022729"/>
    </source>
</evidence>
<protein>
    <submittedName>
        <fullName evidence="4">Sugar ABC transporter substrate-binding protein</fullName>
    </submittedName>
</protein>
<dbReference type="Proteomes" id="UP000469185">
    <property type="component" value="Unassembled WGS sequence"/>
</dbReference>
<dbReference type="Gene3D" id="3.40.190.10">
    <property type="entry name" value="Periplasmic binding protein-like II"/>
    <property type="match status" value="2"/>
</dbReference>
<comment type="caution">
    <text evidence="4">The sequence shown here is derived from an EMBL/GenBank/DDBJ whole genome shotgun (WGS) entry which is preliminary data.</text>
</comment>
<dbReference type="PANTHER" id="PTHR30061:SF50">
    <property type="entry name" value="MALTOSE_MALTODEXTRIN-BINDING PERIPLASMIC PROTEIN"/>
    <property type="match status" value="1"/>
</dbReference>
<dbReference type="PANTHER" id="PTHR30061">
    <property type="entry name" value="MALTOSE-BINDING PERIPLASMIC PROTEIN"/>
    <property type="match status" value="1"/>
</dbReference>
<proteinExistence type="inferred from homology"/>
<dbReference type="InterPro" id="IPR006059">
    <property type="entry name" value="SBP"/>
</dbReference>
<dbReference type="SUPFAM" id="SSF53850">
    <property type="entry name" value="Periplasmic binding protein-like II"/>
    <property type="match status" value="1"/>
</dbReference>
<evidence type="ECO:0000256" key="1">
    <source>
        <dbReference type="ARBA" id="ARBA00008520"/>
    </source>
</evidence>
<keyword evidence="3" id="KW-0732">Signal</keyword>
<accession>A0A6N9YRU6</accession>
<sequence length="422" mass="44581">MKTRTLVSGALVAAVMLAACGRDDGGDGGDAPGDAAPAPEVTGPVEGEISVWAMGTEGEHLDVLADEFMAEHPEVTVSVTAVPWDAAHDRIVNAIAGGQVPDVSQIGTTWMGEFAAIGGLERTPDSIDPGQFFEGAWDTTVVDGVSYGVPWYVETRLLYYRTDLAEEAGFTEPPTSWDELKQMAEGMTDAGAQYGLNLQPGGAGAWQMFMPFFWQQGGEIVDDSGAFTLDSPACVDAMTYYNSYFEEELTPRQESDVPIESQFADGEVGAFISGPWMVGIVDEAGADPDAWTVAHQPVEQSGTSFVGGANLGVFSDSDNKPAAWAFVEYVSQPEVQATWYETVNALPAVQAAWDDPALSGDELLTAFGDQLEDAKAPPAIPNWEQVASAIDSQIEQVAVGGVAPEDSCAAMQQEAEAIGTGL</sequence>
<dbReference type="CDD" id="cd14747">
    <property type="entry name" value="PBP2_MalE"/>
    <property type="match status" value="1"/>
</dbReference>
<reference evidence="4 5" key="1">
    <citation type="submission" date="2020-02" db="EMBL/GenBank/DDBJ databases">
        <authorList>
            <person name="Li X.-J."/>
            <person name="Feng X.-M."/>
        </authorList>
    </citation>
    <scope>NUCLEOTIDE SEQUENCE [LARGE SCALE GENOMIC DNA]</scope>
    <source>
        <strain evidence="4 5">CGMCC 4.7225</strain>
    </source>
</reference>